<feature type="compositionally biased region" description="Polar residues" evidence="1">
    <location>
        <begin position="105"/>
        <end position="116"/>
    </location>
</feature>
<evidence type="ECO:0000313" key="4">
    <source>
        <dbReference type="Proteomes" id="UP000055045"/>
    </source>
</evidence>
<comment type="caution">
    <text evidence="3">The sequence shown here is derived from an EMBL/GenBank/DDBJ whole genome shotgun (WGS) entry which is preliminary data.</text>
</comment>
<dbReference type="EMBL" id="LLXE01000012">
    <property type="protein sequence ID" value="KUM66215.1"/>
    <property type="molecule type" value="Genomic_DNA"/>
</dbReference>
<organism evidence="3 4">
    <name type="scientific">Penicillium freii</name>
    <dbReference type="NCBI Taxonomy" id="48697"/>
    <lineage>
        <taxon>Eukaryota</taxon>
        <taxon>Fungi</taxon>
        <taxon>Dikarya</taxon>
        <taxon>Ascomycota</taxon>
        <taxon>Pezizomycotina</taxon>
        <taxon>Eurotiomycetes</taxon>
        <taxon>Eurotiomycetidae</taxon>
        <taxon>Eurotiales</taxon>
        <taxon>Aspergillaceae</taxon>
        <taxon>Penicillium</taxon>
    </lineage>
</organism>
<sequence length="116" mass="13753">MAVPNESSEDVNDFLQRIRELGERRDKEDDERTKKLEEEILQGRKERQARRAALAAGQQCADIRMTQNRACTITSPYRRFIHPQYCTTERFLYQRPVYRTPRTPRANTQNTPNPRT</sequence>
<accession>A0A117NRW5</accession>
<name>A0A117NRW5_PENFR</name>
<proteinExistence type="predicted"/>
<keyword evidence="4" id="KW-1185">Reference proteome</keyword>
<dbReference type="Pfam" id="PF13254">
    <property type="entry name" value="DUF4045"/>
    <property type="match status" value="1"/>
</dbReference>
<gene>
    <name evidence="3" type="ORF">ACN42_g840</name>
</gene>
<dbReference type="InterPro" id="IPR025118">
    <property type="entry name" value="DUF4045"/>
</dbReference>
<dbReference type="STRING" id="48697.A0A117NRW5"/>
<protein>
    <recommendedName>
        <fullName evidence="2">DUF4045 domain-containing protein</fullName>
    </recommendedName>
</protein>
<feature type="domain" description="DUF4045" evidence="2">
    <location>
        <begin position="8"/>
        <end position="52"/>
    </location>
</feature>
<reference evidence="3 4" key="1">
    <citation type="submission" date="2015-10" db="EMBL/GenBank/DDBJ databases">
        <title>Genome sequencing of Penicillium freii.</title>
        <authorList>
            <person name="Nguyen H.D."/>
            <person name="Visagie C.M."/>
            <person name="Seifert K.A."/>
        </authorList>
    </citation>
    <scope>NUCLEOTIDE SEQUENCE [LARGE SCALE GENOMIC DNA]</scope>
    <source>
        <strain evidence="3 4">DAOM 242723</strain>
    </source>
</reference>
<feature type="region of interest" description="Disordered" evidence="1">
    <location>
        <begin position="96"/>
        <end position="116"/>
    </location>
</feature>
<evidence type="ECO:0000259" key="2">
    <source>
        <dbReference type="Pfam" id="PF13254"/>
    </source>
</evidence>
<dbReference type="AlphaFoldDB" id="A0A117NRW5"/>
<dbReference type="Proteomes" id="UP000055045">
    <property type="component" value="Unassembled WGS sequence"/>
</dbReference>
<evidence type="ECO:0000313" key="3">
    <source>
        <dbReference type="EMBL" id="KUM66215.1"/>
    </source>
</evidence>
<evidence type="ECO:0000256" key="1">
    <source>
        <dbReference type="SAM" id="MobiDB-lite"/>
    </source>
</evidence>